<dbReference type="Proteomes" id="UP001246372">
    <property type="component" value="Unassembled WGS sequence"/>
</dbReference>
<comment type="caution">
    <text evidence="7">The sequence shown here is derived from an EMBL/GenBank/DDBJ whole genome shotgun (WGS) entry which is preliminary data.</text>
</comment>
<proteinExistence type="inferred from homology"/>
<evidence type="ECO:0000256" key="5">
    <source>
        <dbReference type="SAM" id="SignalP"/>
    </source>
</evidence>
<evidence type="ECO:0000313" key="8">
    <source>
        <dbReference type="Proteomes" id="UP001246372"/>
    </source>
</evidence>
<name>A0ABU3PIQ0_9BURK</name>
<evidence type="ECO:0000256" key="1">
    <source>
        <dbReference type="ARBA" id="ARBA00010062"/>
    </source>
</evidence>
<dbReference type="InterPro" id="IPR000709">
    <property type="entry name" value="Leu_Ile_Val-bd"/>
</dbReference>
<reference evidence="7" key="1">
    <citation type="submission" date="2023-09" db="EMBL/GenBank/DDBJ databases">
        <title>Paucibacter sp. APW11 Genome sequencing and assembly.</title>
        <authorList>
            <person name="Kim I."/>
        </authorList>
    </citation>
    <scope>NUCLEOTIDE SEQUENCE</scope>
    <source>
        <strain evidence="7">APW11</strain>
    </source>
</reference>
<dbReference type="RefSeq" id="WP_315653209.1">
    <property type="nucleotide sequence ID" value="NZ_JAVXZY010000014.1"/>
</dbReference>
<keyword evidence="2" id="KW-0813">Transport</keyword>
<evidence type="ECO:0000256" key="3">
    <source>
        <dbReference type="ARBA" id="ARBA00022729"/>
    </source>
</evidence>
<dbReference type="PANTHER" id="PTHR47235:SF1">
    <property type="entry name" value="BLR6548 PROTEIN"/>
    <property type="match status" value="1"/>
</dbReference>
<keyword evidence="8" id="KW-1185">Reference proteome</keyword>
<accession>A0ABU3PIQ0</accession>
<dbReference type="Pfam" id="PF13458">
    <property type="entry name" value="Peripla_BP_6"/>
    <property type="match status" value="1"/>
</dbReference>
<feature type="chain" id="PRO_5045529074" evidence="5">
    <location>
        <begin position="24"/>
        <end position="369"/>
    </location>
</feature>
<evidence type="ECO:0000313" key="7">
    <source>
        <dbReference type="EMBL" id="MDT9002315.1"/>
    </source>
</evidence>
<evidence type="ECO:0000256" key="4">
    <source>
        <dbReference type="ARBA" id="ARBA00022970"/>
    </source>
</evidence>
<comment type="similarity">
    <text evidence="1">Belongs to the leucine-binding protein family.</text>
</comment>
<gene>
    <name evidence="7" type="ORF">RQP53_23745</name>
</gene>
<feature type="signal peptide" evidence="5">
    <location>
        <begin position="1"/>
        <end position="23"/>
    </location>
</feature>
<keyword evidence="4" id="KW-0029">Amino-acid transport</keyword>
<sequence length="369" mass="39155">MRNTLSRRQAAALLLAWPALSHAASAELRIGASAALSGPAAALGARFHAGVRACLAQQNHQGGIHGRPLRLLLLDDGYEPSRAEANTRQLIEDGDVLALFGYVGTPTSKAALPFVRRAQIPFVGAFTGAALLREPGETLVFNLRAGYEEETDALARAMQAAGVRTLDVLMQADLFGRVGLEAMRAAAGSQGIQLRHSAMVKRNSADVSVALASLLRQAEPADAIFMATPYAPAAAFMLQARKQGFRGGFYALSFTGLEPLMDALGHKLSGLSVAQVVPDASDATLPVVAAYQQAMRDSGERQFDSISLEGYLATRLLIEGLQRAQVPLSRASLAQALRTLGHLDFGGFTLDYRPGALQGSHFVAVRALR</sequence>
<feature type="domain" description="Leucine-binding protein" evidence="6">
    <location>
        <begin position="28"/>
        <end position="344"/>
    </location>
</feature>
<dbReference type="EMBL" id="JAVXZY010000014">
    <property type="protein sequence ID" value="MDT9002315.1"/>
    <property type="molecule type" value="Genomic_DNA"/>
</dbReference>
<organism evidence="7 8">
    <name type="scientific">Roseateles aquae</name>
    <dbReference type="NCBI Taxonomy" id="3077235"/>
    <lineage>
        <taxon>Bacteria</taxon>
        <taxon>Pseudomonadati</taxon>
        <taxon>Pseudomonadota</taxon>
        <taxon>Betaproteobacteria</taxon>
        <taxon>Burkholderiales</taxon>
        <taxon>Sphaerotilaceae</taxon>
        <taxon>Roseateles</taxon>
    </lineage>
</organism>
<dbReference type="Gene3D" id="3.40.50.2300">
    <property type="match status" value="2"/>
</dbReference>
<evidence type="ECO:0000256" key="2">
    <source>
        <dbReference type="ARBA" id="ARBA00022448"/>
    </source>
</evidence>
<dbReference type="InterPro" id="IPR028082">
    <property type="entry name" value="Peripla_BP_I"/>
</dbReference>
<dbReference type="SUPFAM" id="SSF53822">
    <property type="entry name" value="Periplasmic binding protein-like I"/>
    <property type="match status" value="1"/>
</dbReference>
<dbReference type="PRINTS" id="PR00337">
    <property type="entry name" value="LEUILEVALBP"/>
</dbReference>
<protein>
    <submittedName>
        <fullName evidence="7">ABC transporter substrate-binding protein</fullName>
    </submittedName>
</protein>
<evidence type="ECO:0000259" key="6">
    <source>
        <dbReference type="Pfam" id="PF13458"/>
    </source>
</evidence>
<keyword evidence="3 5" id="KW-0732">Signal</keyword>
<dbReference type="PANTHER" id="PTHR47235">
    <property type="entry name" value="BLR6548 PROTEIN"/>
    <property type="match status" value="1"/>
</dbReference>
<dbReference type="InterPro" id="IPR028081">
    <property type="entry name" value="Leu-bd"/>
</dbReference>
<dbReference type="CDD" id="cd19978">
    <property type="entry name" value="PBP1_ABC_ligand_binding-like"/>
    <property type="match status" value="1"/>
</dbReference>